<name>A0AAP0F6J5_9MAGN</name>
<dbReference type="Proteomes" id="UP001419268">
    <property type="component" value="Unassembled WGS sequence"/>
</dbReference>
<evidence type="ECO:0000313" key="2">
    <source>
        <dbReference type="Proteomes" id="UP001419268"/>
    </source>
</evidence>
<proteinExistence type="predicted"/>
<organism evidence="1 2">
    <name type="scientific">Stephania cephalantha</name>
    <dbReference type="NCBI Taxonomy" id="152367"/>
    <lineage>
        <taxon>Eukaryota</taxon>
        <taxon>Viridiplantae</taxon>
        <taxon>Streptophyta</taxon>
        <taxon>Embryophyta</taxon>
        <taxon>Tracheophyta</taxon>
        <taxon>Spermatophyta</taxon>
        <taxon>Magnoliopsida</taxon>
        <taxon>Ranunculales</taxon>
        <taxon>Menispermaceae</taxon>
        <taxon>Menispermoideae</taxon>
        <taxon>Cissampelideae</taxon>
        <taxon>Stephania</taxon>
    </lineage>
</organism>
<protein>
    <submittedName>
        <fullName evidence="1">Uncharacterized protein</fullName>
    </submittedName>
</protein>
<gene>
    <name evidence="1" type="ORF">Scep_021729</name>
</gene>
<keyword evidence="2" id="KW-1185">Reference proteome</keyword>
<reference evidence="1 2" key="1">
    <citation type="submission" date="2024-01" db="EMBL/GenBank/DDBJ databases">
        <title>Genome assemblies of Stephania.</title>
        <authorList>
            <person name="Yang L."/>
        </authorList>
    </citation>
    <scope>NUCLEOTIDE SEQUENCE [LARGE SCALE GENOMIC DNA]</scope>
    <source>
        <strain evidence="1">JXDWG</strain>
        <tissue evidence="1">Leaf</tissue>
    </source>
</reference>
<sequence length="420" mass="49026">MRDILTREYDSINQMQITNYDHTIHKNNISTYDLRFMCWSRPRSRRRALRDKVFLVEANEEGGIQFEGVRRWQRLRDRSTFRKVFCDRGNNEDSKTTRNEARGIGLEHVKAKETLCEASQPTLSLFGGAVSPSRSLTNYVVYKINGVSEYPRDWYKDSKYTDDPNRIHLGKRINGVSEYPRDKCKDSKYTDDPDTIHLDKCAMIQKYFKSNSSNSIMASYAYNYGRFEDSYYHGVNRRTIADIEKDMISDWLSQSTTQQPLQEDMQHMNPKLQNSETQVTTILEHLMDEKEVSLQQIFDSEETVNAATLNSVEFDEFSIVNEYLSEPEETLEVSLHELDISIAQNKDDDVEKEIGVIFEWPEEPQIESKENQHLVLTSSLGKTAREVRLFTSMDFNLRVFSIHPCLHIESDTIKPLEDVR</sequence>
<evidence type="ECO:0000313" key="1">
    <source>
        <dbReference type="EMBL" id="KAK9104885.1"/>
    </source>
</evidence>
<dbReference type="AlphaFoldDB" id="A0AAP0F6J5"/>
<accession>A0AAP0F6J5</accession>
<dbReference type="EMBL" id="JBBNAG010000009">
    <property type="protein sequence ID" value="KAK9104885.1"/>
    <property type="molecule type" value="Genomic_DNA"/>
</dbReference>
<comment type="caution">
    <text evidence="1">The sequence shown here is derived from an EMBL/GenBank/DDBJ whole genome shotgun (WGS) entry which is preliminary data.</text>
</comment>